<evidence type="ECO:0000256" key="1">
    <source>
        <dbReference type="SAM" id="Phobius"/>
    </source>
</evidence>
<keyword evidence="3" id="KW-1185">Reference proteome</keyword>
<evidence type="ECO:0000313" key="2">
    <source>
        <dbReference type="EMBL" id="MBI1495234.1"/>
    </source>
</evidence>
<evidence type="ECO:0000313" key="3">
    <source>
        <dbReference type="Proteomes" id="UP000640583"/>
    </source>
</evidence>
<accession>A0A8J7LLZ4</accession>
<reference evidence="2" key="1">
    <citation type="submission" date="2020-10" db="EMBL/GenBank/DDBJ databases">
        <title>Paenihalocynthiibacter styelae gen. nov., sp. nov., isolated from stalked sea squirt Styela clava.</title>
        <authorList>
            <person name="Kim Y.-O."/>
            <person name="Yoon J.-H."/>
        </authorList>
    </citation>
    <scope>NUCLEOTIDE SEQUENCE</scope>
    <source>
        <strain evidence="2">MYP1-1</strain>
    </source>
</reference>
<comment type="caution">
    <text evidence="2">The sequence shown here is derived from an EMBL/GenBank/DDBJ whole genome shotgun (WGS) entry which is preliminary data.</text>
</comment>
<organism evidence="2 3">
    <name type="scientific">Halocynthiibacter styelae</name>
    <dbReference type="NCBI Taxonomy" id="2761955"/>
    <lineage>
        <taxon>Bacteria</taxon>
        <taxon>Pseudomonadati</taxon>
        <taxon>Pseudomonadota</taxon>
        <taxon>Alphaproteobacteria</taxon>
        <taxon>Rhodobacterales</taxon>
        <taxon>Paracoccaceae</taxon>
        <taxon>Halocynthiibacter</taxon>
    </lineage>
</organism>
<dbReference type="RefSeq" id="WP_228849945.1">
    <property type="nucleotide sequence ID" value="NZ_JADCKQ010000016.1"/>
</dbReference>
<dbReference type="InterPro" id="IPR011727">
    <property type="entry name" value="CHP02117"/>
</dbReference>
<name>A0A8J7LLZ4_9RHOB</name>
<dbReference type="AlphaFoldDB" id="A0A8J7LLZ4"/>
<feature type="transmembrane region" description="Helical" evidence="1">
    <location>
        <begin position="12"/>
        <end position="32"/>
    </location>
</feature>
<keyword evidence="1" id="KW-1133">Transmembrane helix</keyword>
<dbReference type="NCBIfam" id="TIGR02117">
    <property type="entry name" value="chp_urease_rgn"/>
    <property type="match status" value="1"/>
</dbReference>
<sequence>MLRLLRFPLFGTRLALKIVFLWLFFGMLGGLIPANKDNPHAPGNIDVLLVGGKIHYDILLPANLQTRSALRFTASGGVPVDHPGVEWFLVGWGAKQFYTSAGSYSDVKATAVLRAITGDDAVMRVDVLGQLHFNAPVQRLSLTHVQYNTLLASLTESFTRDNFGQAQVLDHPGFTDTDRFFHANGHFSALRTCNVWLGDQLRNAGVRFGVWTPTIWSFGLSLREHHGI</sequence>
<protein>
    <submittedName>
        <fullName evidence="2">TIGR02117 family protein</fullName>
    </submittedName>
</protein>
<gene>
    <name evidence="2" type="ORF">H1D41_16450</name>
</gene>
<proteinExistence type="predicted"/>
<dbReference type="EMBL" id="JADCKQ010000016">
    <property type="protein sequence ID" value="MBI1495234.1"/>
    <property type="molecule type" value="Genomic_DNA"/>
</dbReference>
<dbReference type="Pfam" id="PF09601">
    <property type="entry name" value="DUF2459"/>
    <property type="match status" value="1"/>
</dbReference>
<keyword evidence="1" id="KW-0812">Transmembrane</keyword>
<keyword evidence="1" id="KW-0472">Membrane</keyword>
<dbReference type="Proteomes" id="UP000640583">
    <property type="component" value="Unassembled WGS sequence"/>
</dbReference>